<dbReference type="GO" id="GO:0008676">
    <property type="term" value="F:3-deoxy-8-phosphooctulonate synthase activity"/>
    <property type="evidence" value="ECO:0007669"/>
    <property type="project" value="UniProtKB-UniRule"/>
</dbReference>
<dbReference type="UniPathway" id="UPA00030"/>
<dbReference type="Pfam" id="PF00793">
    <property type="entry name" value="DAHP_synth_1"/>
    <property type="match status" value="1"/>
</dbReference>
<dbReference type="GO" id="GO:0005737">
    <property type="term" value="C:cytoplasm"/>
    <property type="evidence" value="ECO:0007669"/>
    <property type="project" value="UniProtKB-SubCell"/>
</dbReference>
<protein>
    <recommendedName>
        <fullName evidence="8">2-dehydro-3-deoxyphosphooctonate aldolase</fullName>
        <ecNumber evidence="8">2.5.1.55</ecNumber>
    </recommendedName>
    <alternativeName>
        <fullName evidence="8">3-deoxy-D-manno-octulosonic acid 8-phosphate synthase</fullName>
    </alternativeName>
    <alternativeName>
        <fullName evidence="8">KDO-8-phosphate synthase</fullName>
        <shortName evidence="8">KDO 8-P synthase</shortName>
        <shortName evidence="8">KDOPS</shortName>
    </alternativeName>
    <alternativeName>
        <fullName evidence="8">Phospho-2-dehydro-3-deoxyoctonate aldolase</fullName>
    </alternativeName>
</protein>
<evidence type="ECO:0000256" key="3">
    <source>
        <dbReference type="ARBA" id="ARBA00004845"/>
    </source>
</evidence>
<dbReference type="NCBIfam" id="NF003543">
    <property type="entry name" value="PRK05198.1"/>
    <property type="match status" value="1"/>
</dbReference>
<reference evidence="10 11" key="1">
    <citation type="journal article" date="2013" name="Genome Announc.">
        <title>Draft Genome Sequence for Desulfovibrio africanus Strain PCS.</title>
        <authorList>
            <person name="Brown S.D."/>
            <person name="Utturkar S.M."/>
            <person name="Arkin A.P."/>
            <person name="Deutschbauer A.M."/>
            <person name="Elias D.A."/>
            <person name="Hazen T.C."/>
            <person name="Chakraborty R."/>
        </authorList>
    </citation>
    <scope>NUCLEOTIDE SEQUENCE [LARGE SCALE GENOMIC DNA]</scope>
    <source>
        <strain evidence="10 11">PCS</strain>
    </source>
</reference>
<sequence length="279" mass="29683">MQNKQISISAPGKSVLMSNSLPLVFIAGPCAMEGRDFALRTALELREIFEAAGVDFIYKSSFDKANRTSSGSFRGVGMDEGLDILAEVREKAGVPVITDVHSPEQAAPVAAVVDMLQTPAFLCRQTDLIRAVAATGKPVNIKKGQFLAPWDMKNVLSKALEEGNEQIALCERGASFGYGNLVVDMRSFAIMAETGQPVVFDVTHSVQLPGGLGSSSGGQRHFVPTLARAGVAAGVAALFMEVHPDPDKAPCDGPNMIPFSELPKLLRLLKEMDALAKGL</sequence>
<dbReference type="UniPathway" id="UPA00357">
    <property type="reaction ID" value="UER00474"/>
</dbReference>
<evidence type="ECO:0000256" key="4">
    <source>
        <dbReference type="ARBA" id="ARBA00010499"/>
    </source>
</evidence>
<dbReference type="Gene3D" id="3.20.20.70">
    <property type="entry name" value="Aldolase class I"/>
    <property type="match status" value="1"/>
</dbReference>
<name>M5PPN4_DESAF</name>
<evidence type="ECO:0000313" key="11">
    <source>
        <dbReference type="Proteomes" id="UP000011922"/>
    </source>
</evidence>
<comment type="pathway">
    <text evidence="2">Bacterial outer membrane biogenesis; lipopolysaccharide biosynthesis.</text>
</comment>
<keyword evidence="8" id="KW-0448">Lipopolysaccharide biosynthesis</keyword>
<keyword evidence="5 8" id="KW-0963">Cytoplasm</keyword>
<comment type="catalytic activity">
    <reaction evidence="7 8">
        <text>D-arabinose 5-phosphate + phosphoenolpyruvate + H2O = 3-deoxy-alpha-D-manno-2-octulosonate-8-phosphate + phosphate</text>
        <dbReference type="Rhea" id="RHEA:14053"/>
        <dbReference type="ChEBI" id="CHEBI:15377"/>
        <dbReference type="ChEBI" id="CHEBI:43474"/>
        <dbReference type="ChEBI" id="CHEBI:57693"/>
        <dbReference type="ChEBI" id="CHEBI:58702"/>
        <dbReference type="ChEBI" id="CHEBI:85985"/>
        <dbReference type="EC" id="2.5.1.55"/>
    </reaction>
</comment>
<dbReference type="InterPro" id="IPR013785">
    <property type="entry name" value="Aldolase_TIM"/>
</dbReference>
<comment type="subcellular location">
    <subcellularLocation>
        <location evidence="1 8">Cytoplasm</location>
    </subcellularLocation>
</comment>
<dbReference type="SUPFAM" id="SSF51569">
    <property type="entry name" value="Aldolase"/>
    <property type="match status" value="1"/>
</dbReference>
<evidence type="ECO:0000256" key="8">
    <source>
        <dbReference type="HAMAP-Rule" id="MF_00056"/>
    </source>
</evidence>
<comment type="pathway">
    <text evidence="3 8">Carbohydrate biosynthesis; 3-deoxy-D-manno-octulosonate biosynthesis; 3-deoxy-D-manno-octulosonate from D-ribulose 5-phosphate: step 2/3.</text>
</comment>
<gene>
    <name evidence="8" type="primary">kdsA</name>
    <name evidence="10" type="ORF">PCS_02755</name>
</gene>
<evidence type="ECO:0000256" key="6">
    <source>
        <dbReference type="ARBA" id="ARBA00022679"/>
    </source>
</evidence>
<dbReference type="Proteomes" id="UP000011922">
    <property type="component" value="Unassembled WGS sequence"/>
</dbReference>
<evidence type="ECO:0000256" key="5">
    <source>
        <dbReference type="ARBA" id="ARBA00022490"/>
    </source>
</evidence>
<dbReference type="InterPro" id="IPR006218">
    <property type="entry name" value="DAHP1/KDSA"/>
</dbReference>
<accession>M5PPN4</accession>
<keyword evidence="6 8" id="KW-0808">Transferase</keyword>
<evidence type="ECO:0000256" key="1">
    <source>
        <dbReference type="ARBA" id="ARBA00004496"/>
    </source>
</evidence>
<dbReference type="AlphaFoldDB" id="M5PPN4"/>
<dbReference type="EMBL" id="AOSV01000030">
    <property type="protein sequence ID" value="EMG36252.1"/>
    <property type="molecule type" value="Genomic_DNA"/>
</dbReference>
<evidence type="ECO:0000256" key="2">
    <source>
        <dbReference type="ARBA" id="ARBA00004756"/>
    </source>
</evidence>
<evidence type="ECO:0000256" key="7">
    <source>
        <dbReference type="ARBA" id="ARBA00049112"/>
    </source>
</evidence>
<dbReference type="PANTHER" id="PTHR21057">
    <property type="entry name" value="PHOSPHO-2-DEHYDRO-3-DEOXYHEPTONATE ALDOLASE"/>
    <property type="match status" value="1"/>
</dbReference>
<evidence type="ECO:0000259" key="9">
    <source>
        <dbReference type="Pfam" id="PF00793"/>
    </source>
</evidence>
<dbReference type="EC" id="2.5.1.55" evidence="8"/>
<dbReference type="PATRIC" id="fig|1262666.3.peg.2786"/>
<comment type="caution">
    <text evidence="10">The sequence shown here is derived from an EMBL/GenBank/DDBJ whole genome shotgun (WGS) entry which is preliminary data.</text>
</comment>
<dbReference type="OrthoDB" id="9802281at2"/>
<feature type="domain" description="DAHP synthetase I/KDSA" evidence="9">
    <location>
        <begin position="14"/>
        <end position="275"/>
    </location>
</feature>
<dbReference type="GO" id="GO:0019294">
    <property type="term" value="P:keto-3-deoxy-D-manno-octulosonic acid biosynthetic process"/>
    <property type="evidence" value="ECO:0007669"/>
    <property type="project" value="UniProtKB-UniRule"/>
</dbReference>
<dbReference type="HAMAP" id="MF_00056">
    <property type="entry name" value="KDO8P_synth"/>
    <property type="match status" value="1"/>
</dbReference>
<proteinExistence type="inferred from homology"/>
<comment type="similarity">
    <text evidence="4 8">Belongs to the KdsA family.</text>
</comment>
<dbReference type="NCBIfam" id="TIGR01362">
    <property type="entry name" value="KDO8P_synth"/>
    <property type="match status" value="1"/>
</dbReference>
<dbReference type="InterPro" id="IPR006269">
    <property type="entry name" value="KDO8P_synthase"/>
</dbReference>
<organism evidence="10 11">
    <name type="scientific">Desulfocurvibacter africanus PCS</name>
    <dbReference type="NCBI Taxonomy" id="1262666"/>
    <lineage>
        <taxon>Bacteria</taxon>
        <taxon>Pseudomonadati</taxon>
        <taxon>Thermodesulfobacteriota</taxon>
        <taxon>Desulfovibrionia</taxon>
        <taxon>Desulfovibrionales</taxon>
        <taxon>Desulfovibrionaceae</taxon>
        <taxon>Desulfocurvibacter</taxon>
    </lineage>
</organism>
<evidence type="ECO:0000313" key="10">
    <source>
        <dbReference type="EMBL" id="EMG36252.1"/>
    </source>
</evidence>